<dbReference type="PRINTS" id="PR01179">
    <property type="entry name" value="ODADCRBXLASE"/>
</dbReference>
<comment type="similarity">
    <text evidence="6">Belongs to the Orn/Lys/Arg decarboxylase class-II family. LysA subfamily.</text>
</comment>
<keyword evidence="6" id="KW-0028">Amino-acid biosynthesis</keyword>
<evidence type="ECO:0000256" key="5">
    <source>
        <dbReference type="ARBA" id="ARBA00023239"/>
    </source>
</evidence>
<comment type="cofactor">
    <cofactor evidence="1 6 8">
        <name>pyridoxal 5'-phosphate</name>
        <dbReference type="ChEBI" id="CHEBI:597326"/>
    </cofactor>
</comment>
<feature type="binding site" evidence="6">
    <location>
        <position position="267"/>
    </location>
    <ligand>
        <name>pyridoxal 5'-phosphate</name>
        <dbReference type="ChEBI" id="CHEBI:597326"/>
    </ligand>
</feature>
<organism evidence="12 13">
    <name type="scientific">Streptomyces gelaticus</name>
    <dbReference type="NCBI Taxonomy" id="285446"/>
    <lineage>
        <taxon>Bacteria</taxon>
        <taxon>Bacillati</taxon>
        <taxon>Actinomycetota</taxon>
        <taxon>Actinomycetes</taxon>
        <taxon>Kitasatosporales</taxon>
        <taxon>Streptomycetaceae</taxon>
        <taxon>Streptomyces</taxon>
    </lineage>
</organism>
<dbReference type="Gene3D" id="3.20.20.10">
    <property type="entry name" value="Alanine racemase"/>
    <property type="match status" value="1"/>
</dbReference>
<protein>
    <recommendedName>
        <fullName evidence="6 7">Diaminopimelate decarboxylase</fullName>
        <shortName evidence="6">DAP decarboxylase</shortName>
        <shortName evidence="6">DAPDC</shortName>
        <ecNumber evidence="6 7">4.1.1.20</ecNumber>
    </recommendedName>
</protein>
<dbReference type="PANTHER" id="PTHR43727">
    <property type="entry name" value="DIAMINOPIMELATE DECARBOXYLASE"/>
    <property type="match status" value="1"/>
</dbReference>
<evidence type="ECO:0000313" key="12">
    <source>
        <dbReference type="EMBL" id="GGV91882.1"/>
    </source>
</evidence>
<dbReference type="Pfam" id="PF00278">
    <property type="entry name" value="Orn_DAP_Arg_deC"/>
    <property type="match status" value="1"/>
</dbReference>
<feature type="domain" description="Orn/DAP/Arg decarboxylase 2 C-terminal" evidence="10">
    <location>
        <begin position="62"/>
        <end position="403"/>
    </location>
</feature>
<evidence type="ECO:0000256" key="7">
    <source>
        <dbReference type="NCBIfam" id="TIGR01048"/>
    </source>
</evidence>
<feature type="binding site" evidence="6">
    <location>
        <position position="376"/>
    </location>
    <ligand>
        <name>substrate</name>
    </ligand>
</feature>
<keyword evidence="5 6" id="KW-0456">Lyase</keyword>
<evidence type="ECO:0000256" key="6">
    <source>
        <dbReference type="HAMAP-Rule" id="MF_02120"/>
    </source>
</evidence>
<name>A0ABQ2W6A0_9ACTN</name>
<feature type="region of interest" description="Disordered" evidence="9">
    <location>
        <begin position="1"/>
        <end position="23"/>
    </location>
</feature>
<feature type="binding site" evidence="6">
    <location>
        <position position="344"/>
    </location>
    <ligand>
        <name>substrate</name>
    </ligand>
</feature>
<feature type="binding site" evidence="6">
    <location>
        <position position="405"/>
    </location>
    <ligand>
        <name>pyridoxal 5'-phosphate</name>
        <dbReference type="ChEBI" id="CHEBI:597326"/>
    </ligand>
</feature>
<evidence type="ECO:0000256" key="1">
    <source>
        <dbReference type="ARBA" id="ARBA00001933"/>
    </source>
</evidence>
<dbReference type="HAMAP" id="MF_02120">
    <property type="entry name" value="LysA"/>
    <property type="match status" value="1"/>
</dbReference>
<keyword evidence="3 6" id="KW-0663">Pyridoxal phosphate</keyword>
<comment type="catalytic activity">
    <reaction evidence="6 8">
        <text>meso-2,6-diaminopimelate + H(+) = L-lysine + CO2</text>
        <dbReference type="Rhea" id="RHEA:15101"/>
        <dbReference type="ChEBI" id="CHEBI:15378"/>
        <dbReference type="ChEBI" id="CHEBI:16526"/>
        <dbReference type="ChEBI" id="CHEBI:32551"/>
        <dbReference type="ChEBI" id="CHEBI:57791"/>
        <dbReference type="EC" id="4.1.1.20"/>
    </reaction>
</comment>
<dbReference type="PROSITE" id="PS00878">
    <property type="entry name" value="ODR_DC_2_1"/>
    <property type="match status" value="1"/>
</dbReference>
<evidence type="ECO:0000256" key="4">
    <source>
        <dbReference type="ARBA" id="ARBA00023154"/>
    </source>
</evidence>
<evidence type="ECO:0000259" key="11">
    <source>
        <dbReference type="Pfam" id="PF02784"/>
    </source>
</evidence>
<dbReference type="PANTHER" id="PTHR43727:SF2">
    <property type="entry name" value="GROUP IV DECARBOXYLASE"/>
    <property type="match status" value="1"/>
</dbReference>
<dbReference type="PRINTS" id="PR01181">
    <property type="entry name" value="DAPDCRBXLASE"/>
</dbReference>
<evidence type="ECO:0000256" key="3">
    <source>
        <dbReference type="ARBA" id="ARBA00022898"/>
    </source>
</evidence>
<keyword evidence="13" id="KW-1185">Reference proteome</keyword>
<feature type="region of interest" description="Disordered" evidence="9">
    <location>
        <begin position="448"/>
        <end position="472"/>
    </location>
</feature>
<dbReference type="SUPFAM" id="SSF50621">
    <property type="entry name" value="Alanine racemase C-terminal domain-like"/>
    <property type="match status" value="1"/>
</dbReference>
<evidence type="ECO:0000256" key="2">
    <source>
        <dbReference type="ARBA" id="ARBA00022793"/>
    </source>
</evidence>
<accession>A0ABQ2W6A0</accession>
<feature type="binding site" evidence="6">
    <location>
        <position position="307"/>
    </location>
    <ligand>
        <name>substrate</name>
    </ligand>
</feature>
<dbReference type="Gene3D" id="2.40.37.10">
    <property type="entry name" value="Lyase, Ornithine Decarboxylase, Chain A, domain 1"/>
    <property type="match status" value="1"/>
</dbReference>
<reference evidence="13" key="1">
    <citation type="journal article" date="2019" name="Int. J. Syst. Evol. Microbiol.">
        <title>The Global Catalogue of Microorganisms (GCM) 10K type strain sequencing project: providing services to taxonomists for standard genome sequencing and annotation.</title>
        <authorList>
            <consortium name="The Broad Institute Genomics Platform"/>
            <consortium name="The Broad Institute Genome Sequencing Center for Infectious Disease"/>
            <person name="Wu L."/>
            <person name="Ma J."/>
        </authorList>
    </citation>
    <scope>NUCLEOTIDE SEQUENCE [LARGE SCALE GENOMIC DNA]</scope>
    <source>
        <strain evidence="13">JCM 4376</strain>
    </source>
</reference>
<dbReference type="InterPro" id="IPR009006">
    <property type="entry name" value="Ala_racemase/Decarboxylase_C"/>
</dbReference>
<comment type="function">
    <text evidence="6">Specifically catalyzes the decarboxylation of meso-diaminopimelate (meso-DAP) to L-lysine.</text>
</comment>
<dbReference type="NCBIfam" id="TIGR01048">
    <property type="entry name" value="lysA"/>
    <property type="match status" value="1"/>
</dbReference>
<comment type="caution">
    <text evidence="12">The sequence shown here is derived from an EMBL/GenBank/DDBJ whole genome shotgun (WGS) entry which is preliminary data.</text>
</comment>
<evidence type="ECO:0000313" key="13">
    <source>
        <dbReference type="Proteomes" id="UP000660675"/>
    </source>
</evidence>
<dbReference type="CDD" id="cd06828">
    <property type="entry name" value="PLPDE_III_DapDC"/>
    <property type="match status" value="1"/>
</dbReference>
<dbReference type="InterPro" id="IPR022653">
    <property type="entry name" value="De-COase2_pyr-phos_BS"/>
</dbReference>
<feature type="compositionally biased region" description="Basic and acidic residues" evidence="9">
    <location>
        <begin position="1"/>
        <end position="12"/>
    </location>
</feature>
<dbReference type="Pfam" id="PF02784">
    <property type="entry name" value="Orn_Arg_deC_N"/>
    <property type="match status" value="1"/>
</dbReference>
<keyword evidence="4 6" id="KW-0457">Lysine biosynthesis</keyword>
<dbReference type="EC" id="4.1.1.20" evidence="6 7"/>
<feature type="binding site" evidence="6">
    <location>
        <begin position="304"/>
        <end position="307"/>
    </location>
    <ligand>
        <name>pyridoxal 5'-phosphate</name>
        <dbReference type="ChEBI" id="CHEBI:597326"/>
    </ligand>
</feature>
<gene>
    <name evidence="6 12" type="primary">lysA</name>
    <name evidence="12" type="ORF">GCM10015535_51440</name>
</gene>
<comment type="subunit">
    <text evidence="6">Homodimer.</text>
</comment>
<keyword evidence="2 6" id="KW-0210">Decarboxylase</keyword>
<proteinExistence type="inferred from homology"/>
<feature type="modified residue" description="N6-(pyridoxal phosphate)lysine" evidence="6">
    <location>
        <position position="90"/>
    </location>
</feature>
<dbReference type="InterPro" id="IPR000183">
    <property type="entry name" value="Orn/DAP/Arg_de-COase"/>
</dbReference>
<evidence type="ECO:0000256" key="8">
    <source>
        <dbReference type="RuleBase" id="RU003738"/>
    </source>
</evidence>
<sequence length="472" mass="50069">MRFYDPLRRPQDGCEPASGEERMTSAIESGLLPGTSETRPEGLAVGGVLLTELARRFGTPLFVYDEEHLRRRCRDAVAAFGRDNVAYASKAFLCTAMARLAHEEGLLLDVASGGELRVALHAGVPADRIVLHGNNKDAAELRTAMSARVRHVVVDSFDEMDRIERLHAEEHLPPARIQLRVAPGVAAGAHEAIRTGGNDSKFGFGLAGGTAAAAVRRAAGSPAMILEGVHAHVGSQVLDTAELAAGAAAVARFAADTRMDRLTVGGGLGVAYEAGQTPPSFAEWAARVRTAVRDAGWGSSVTVEPGRSIAARAGLTLYRVGTIKRIEGVRTYIGVDGGMSDNLRPALYGSRYEVFLPRSPRAPRPMRARLVGKHCESGDVIVDDAALPADVAVDDLLATPVTGAYGYAMASNYNKLPRPAVVFVRDGRARIVVRRETEEDLLRLDVDEPAGFPEPTRTVGTGAGAAQRAGTA</sequence>
<dbReference type="Proteomes" id="UP000660675">
    <property type="component" value="Unassembled WGS sequence"/>
</dbReference>
<feature type="binding site" evidence="6">
    <location>
        <position position="405"/>
    </location>
    <ligand>
        <name>substrate</name>
    </ligand>
</feature>
<dbReference type="InterPro" id="IPR022644">
    <property type="entry name" value="De-COase2_N"/>
</dbReference>
<feature type="domain" description="Orn/DAP/Arg decarboxylase 2 N-terminal" evidence="11">
    <location>
        <begin position="67"/>
        <end position="311"/>
    </location>
</feature>
<evidence type="ECO:0000256" key="9">
    <source>
        <dbReference type="SAM" id="MobiDB-lite"/>
    </source>
</evidence>
<dbReference type="EMBL" id="BMTF01000020">
    <property type="protein sequence ID" value="GGV91882.1"/>
    <property type="molecule type" value="Genomic_DNA"/>
</dbReference>
<dbReference type="InterPro" id="IPR022643">
    <property type="entry name" value="De-COase2_C"/>
</dbReference>
<evidence type="ECO:0000259" key="10">
    <source>
        <dbReference type="Pfam" id="PF00278"/>
    </source>
</evidence>
<dbReference type="InterPro" id="IPR029066">
    <property type="entry name" value="PLP-binding_barrel"/>
</dbReference>
<feature type="binding site" evidence="6">
    <location>
        <position position="348"/>
    </location>
    <ligand>
        <name>substrate</name>
    </ligand>
</feature>
<dbReference type="InterPro" id="IPR002986">
    <property type="entry name" value="DAP_deCOOHase_LysA"/>
</dbReference>
<comment type="pathway">
    <text evidence="6 8">Amino-acid biosynthesis; L-lysine biosynthesis via DAP pathway; L-lysine from DL-2,6-diaminopimelate: step 1/1.</text>
</comment>
<dbReference type="SUPFAM" id="SSF51419">
    <property type="entry name" value="PLP-binding barrel"/>
    <property type="match status" value="1"/>
</dbReference>
<feature type="compositionally biased region" description="Low complexity" evidence="9">
    <location>
        <begin position="456"/>
        <end position="472"/>
    </location>
</feature>